<dbReference type="AlphaFoldDB" id="A0A845SCP7"/>
<evidence type="ECO:0000259" key="7">
    <source>
        <dbReference type="Pfam" id="PF05425"/>
    </source>
</evidence>
<dbReference type="PANTHER" id="PTHR34820:SF4">
    <property type="entry name" value="INNER MEMBRANE PROTEIN YEBZ"/>
    <property type="match status" value="1"/>
</dbReference>
<keyword evidence="4 6" id="KW-1133">Transmembrane helix</keyword>
<dbReference type="GO" id="GO:0046688">
    <property type="term" value="P:response to copper ion"/>
    <property type="evidence" value="ECO:0007669"/>
    <property type="project" value="UniProtKB-UniRule"/>
</dbReference>
<dbReference type="EMBL" id="WUBS01000004">
    <property type="protein sequence ID" value="NDL62540.1"/>
    <property type="molecule type" value="Genomic_DNA"/>
</dbReference>
<keyword evidence="9" id="KW-1185">Reference proteome</keyword>
<sequence length="294" mass="31708">MLSLAACYSACRYIHIAAIMQAFGMALFCEYLAPSGLRGRLRAALGGTIRIMAWIAMLSAVALLALQAGQMGDGWTQTRSPAVWQAVLGTSFGAVWQWHLPIALAAVSAAGFGTITALRHRLLLAAMAGLLSTQALVGHTAMSEGLRGLLQRLNQIVHLFSAAWWLGGLLPLMICLPLLRQSPRQDALQALIRFSRSGHFAVALVILSGMANTALVLGQWPVDWSAPYQRLLLIKITVVMVMVILAVTNRYGVVPAMARHHPAAIRILTLITLAEMILGNLVLLLVSIFATFEP</sequence>
<feature type="transmembrane region" description="Helical" evidence="6">
    <location>
        <begin position="96"/>
        <end position="115"/>
    </location>
</feature>
<comment type="function">
    <text evidence="6">Involved in copper resistance.</text>
</comment>
<proteinExistence type="inferred from homology"/>
<keyword evidence="2 6" id="KW-1003">Cell membrane</keyword>
<reference evidence="8 9" key="2">
    <citation type="submission" date="2020-02" db="EMBL/GenBank/DDBJ databases">
        <title>The new genus of Enterobacteriales.</title>
        <authorList>
            <person name="Kim I.S."/>
        </authorList>
    </citation>
    <scope>NUCLEOTIDE SEQUENCE [LARGE SCALE GENOMIC DNA]</scope>
    <source>
        <strain evidence="8 9">SAP-6</strain>
    </source>
</reference>
<comment type="similarity">
    <text evidence="6">Belongs to the CopD family.</text>
</comment>
<evidence type="ECO:0000256" key="6">
    <source>
        <dbReference type="RuleBase" id="RU369037"/>
    </source>
</evidence>
<protein>
    <recommendedName>
        <fullName evidence="6">Copper resistance protein D</fullName>
    </recommendedName>
</protein>
<dbReference type="Proteomes" id="UP000461443">
    <property type="component" value="Unassembled WGS sequence"/>
</dbReference>
<comment type="caution">
    <text evidence="8">The sequence shown here is derived from an EMBL/GenBank/DDBJ whole genome shotgun (WGS) entry which is preliminary data.</text>
</comment>
<evidence type="ECO:0000313" key="8">
    <source>
        <dbReference type="EMBL" id="NDL62540.1"/>
    </source>
</evidence>
<evidence type="ECO:0000256" key="1">
    <source>
        <dbReference type="ARBA" id="ARBA00004651"/>
    </source>
</evidence>
<evidence type="ECO:0000256" key="3">
    <source>
        <dbReference type="ARBA" id="ARBA00022692"/>
    </source>
</evidence>
<evidence type="ECO:0000256" key="2">
    <source>
        <dbReference type="ARBA" id="ARBA00022475"/>
    </source>
</evidence>
<dbReference type="PANTHER" id="PTHR34820">
    <property type="entry name" value="INNER MEMBRANE PROTEIN YEBZ"/>
    <property type="match status" value="1"/>
</dbReference>
<gene>
    <name evidence="8" type="primary">copD</name>
    <name evidence="8" type="ORF">GRH90_07210</name>
</gene>
<evidence type="ECO:0000256" key="5">
    <source>
        <dbReference type="ARBA" id="ARBA00023136"/>
    </source>
</evidence>
<feature type="transmembrane region" description="Helical" evidence="6">
    <location>
        <begin position="122"/>
        <end position="142"/>
    </location>
</feature>
<feature type="transmembrane region" description="Helical" evidence="6">
    <location>
        <begin position="162"/>
        <end position="179"/>
    </location>
</feature>
<accession>A0A845SCP7</accession>
<dbReference type="GO" id="GO:0005886">
    <property type="term" value="C:plasma membrane"/>
    <property type="evidence" value="ECO:0007669"/>
    <property type="project" value="UniProtKB-SubCell"/>
</dbReference>
<dbReference type="RefSeq" id="WP_162365262.1">
    <property type="nucleotide sequence ID" value="NZ_WUBS01000004.1"/>
</dbReference>
<feature type="domain" description="Copper resistance protein D" evidence="7">
    <location>
        <begin position="189"/>
        <end position="288"/>
    </location>
</feature>
<dbReference type="NCBIfam" id="NF033808">
    <property type="entry name" value="copper_CopD"/>
    <property type="match status" value="1"/>
</dbReference>
<feature type="transmembrane region" description="Helical" evidence="6">
    <location>
        <begin position="265"/>
        <end position="292"/>
    </location>
</feature>
<feature type="transmembrane region" description="Helical" evidence="6">
    <location>
        <begin position="200"/>
        <end position="220"/>
    </location>
</feature>
<dbReference type="Pfam" id="PF05425">
    <property type="entry name" value="CopD"/>
    <property type="match status" value="1"/>
</dbReference>
<comment type="subcellular location">
    <subcellularLocation>
        <location evidence="6">Cell inner membrane</location>
        <topology evidence="6">Multi-pass membrane protein</topology>
    </subcellularLocation>
    <subcellularLocation>
        <location evidence="1">Cell membrane</location>
        <topology evidence="1">Multi-pass membrane protein</topology>
    </subcellularLocation>
</comment>
<name>A0A845SCP7_9GAMM</name>
<dbReference type="GO" id="GO:0006825">
    <property type="term" value="P:copper ion transport"/>
    <property type="evidence" value="ECO:0007669"/>
    <property type="project" value="InterPro"/>
</dbReference>
<feature type="transmembrane region" description="Helical" evidence="6">
    <location>
        <begin position="45"/>
        <end position="66"/>
    </location>
</feature>
<dbReference type="InterPro" id="IPR032694">
    <property type="entry name" value="CopC/D"/>
</dbReference>
<evidence type="ECO:0000313" key="9">
    <source>
        <dbReference type="Proteomes" id="UP000461443"/>
    </source>
</evidence>
<reference evidence="8 9" key="1">
    <citation type="submission" date="2019-12" db="EMBL/GenBank/DDBJ databases">
        <authorList>
            <person name="Lee S.D."/>
        </authorList>
    </citation>
    <scope>NUCLEOTIDE SEQUENCE [LARGE SCALE GENOMIC DNA]</scope>
    <source>
        <strain evidence="8 9">SAP-6</strain>
    </source>
</reference>
<keyword evidence="5 6" id="KW-0472">Membrane</keyword>
<keyword evidence="3 6" id="KW-0812">Transmembrane</keyword>
<evidence type="ECO:0000256" key="4">
    <source>
        <dbReference type="ARBA" id="ARBA00022989"/>
    </source>
</evidence>
<feature type="transmembrane region" description="Helical" evidence="6">
    <location>
        <begin position="232"/>
        <end position="253"/>
    </location>
</feature>
<feature type="transmembrane region" description="Helical" evidence="6">
    <location>
        <begin position="12"/>
        <end position="33"/>
    </location>
</feature>
<keyword evidence="6" id="KW-0186">Copper</keyword>
<keyword evidence="6" id="KW-0997">Cell inner membrane</keyword>
<organism evidence="8 9">
    <name type="scientific">Acerihabitans arboris</name>
    <dbReference type="NCBI Taxonomy" id="2691583"/>
    <lineage>
        <taxon>Bacteria</taxon>
        <taxon>Pseudomonadati</taxon>
        <taxon>Pseudomonadota</taxon>
        <taxon>Gammaproteobacteria</taxon>
        <taxon>Enterobacterales</taxon>
        <taxon>Pectobacteriaceae</taxon>
        <taxon>Acerihabitans</taxon>
    </lineage>
</organism>
<dbReference type="InterPro" id="IPR008457">
    <property type="entry name" value="Cu-R_CopD_dom"/>
</dbReference>
<dbReference type="InterPro" id="IPR047689">
    <property type="entry name" value="CopD"/>
</dbReference>